<keyword evidence="2" id="KW-1185">Reference proteome</keyword>
<dbReference type="Proteomes" id="UP000184510">
    <property type="component" value="Unassembled WGS sequence"/>
</dbReference>
<evidence type="ECO:0000313" key="2">
    <source>
        <dbReference type="Proteomes" id="UP000184510"/>
    </source>
</evidence>
<dbReference type="InParanoid" id="A0A1M6H6A5"/>
<dbReference type="EMBL" id="FQYR01000003">
    <property type="protein sequence ID" value="SHJ17692.1"/>
    <property type="molecule type" value="Genomic_DNA"/>
</dbReference>
<dbReference type="AlphaFoldDB" id="A0A1M6H6A5"/>
<protein>
    <submittedName>
        <fullName evidence="1">Uncharacterized protein</fullName>
    </submittedName>
</protein>
<sequence>MIAELKQKAIDNVDAGHRTAADVELLMNVFQNAVSYCWSLDGLYEQES</sequence>
<proteinExistence type="predicted"/>
<dbReference type="STRING" id="1123071.SAMN02745181_1374"/>
<gene>
    <name evidence="1" type="ORF">SAMN02745181_1374</name>
</gene>
<evidence type="ECO:0000313" key="1">
    <source>
        <dbReference type="EMBL" id="SHJ17692.1"/>
    </source>
</evidence>
<reference evidence="1 2" key="1">
    <citation type="submission" date="2016-11" db="EMBL/GenBank/DDBJ databases">
        <authorList>
            <person name="Jaros S."/>
            <person name="Januszkiewicz K."/>
            <person name="Wedrychowicz H."/>
        </authorList>
    </citation>
    <scope>NUCLEOTIDE SEQUENCE [LARGE SCALE GENOMIC DNA]</scope>
    <source>
        <strain evidence="1 2">DSM 18772</strain>
    </source>
</reference>
<organism evidence="1 2">
    <name type="scientific">Rubritalea squalenifaciens DSM 18772</name>
    <dbReference type="NCBI Taxonomy" id="1123071"/>
    <lineage>
        <taxon>Bacteria</taxon>
        <taxon>Pseudomonadati</taxon>
        <taxon>Verrucomicrobiota</taxon>
        <taxon>Verrucomicrobiia</taxon>
        <taxon>Verrucomicrobiales</taxon>
        <taxon>Rubritaleaceae</taxon>
        <taxon>Rubritalea</taxon>
    </lineage>
</organism>
<accession>A0A1M6H6A5</accession>
<name>A0A1M6H6A5_9BACT</name>